<dbReference type="Proteomes" id="UP000177167">
    <property type="component" value="Unassembled WGS sequence"/>
</dbReference>
<proteinExistence type="predicted"/>
<sequence>MKTQFKNQKLEFCKDELRVLIEKLISGNYKTTADFVFDHIAHTGVDTDLQPELKKEPTIDEFLNNE</sequence>
<reference evidence="1 2" key="1">
    <citation type="journal article" date="2016" name="Nat. Commun.">
        <title>Thousands of microbial genomes shed light on interconnected biogeochemical processes in an aquifer system.</title>
        <authorList>
            <person name="Anantharaman K."/>
            <person name="Brown C.T."/>
            <person name="Hug L.A."/>
            <person name="Sharon I."/>
            <person name="Castelle C.J."/>
            <person name="Probst A.J."/>
            <person name="Thomas B.C."/>
            <person name="Singh A."/>
            <person name="Wilkins M.J."/>
            <person name="Karaoz U."/>
            <person name="Brodie E.L."/>
            <person name="Williams K.H."/>
            <person name="Hubbard S.S."/>
            <person name="Banfield J.F."/>
        </authorList>
    </citation>
    <scope>NUCLEOTIDE SEQUENCE [LARGE SCALE GENOMIC DNA]</scope>
</reference>
<comment type="caution">
    <text evidence="1">The sequence shown here is derived from an EMBL/GenBank/DDBJ whole genome shotgun (WGS) entry which is preliminary data.</text>
</comment>
<accession>A0A1F8F9A0</accession>
<protein>
    <submittedName>
        <fullName evidence="1">Uncharacterized protein</fullName>
    </submittedName>
</protein>
<dbReference type="AlphaFoldDB" id="A0A1F8F9A0"/>
<name>A0A1F8F9A0_9BACT</name>
<evidence type="ECO:0000313" key="1">
    <source>
        <dbReference type="EMBL" id="OGN09178.1"/>
    </source>
</evidence>
<dbReference type="EMBL" id="MGJP01000042">
    <property type="protein sequence ID" value="OGN09178.1"/>
    <property type="molecule type" value="Genomic_DNA"/>
</dbReference>
<gene>
    <name evidence="1" type="ORF">A3J46_03635</name>
</gene>
<organism evidence="1 2">
    <name type="scientific">Candidatus Yanofskybacteria bacterium RIFCSPHIGHO2_02_FULL_41_11</name>
    <dbReference type="NCBI Taxonomy" id="1802675"/>
    <lineage>
        <taxon>Bacteria</taxon>
        <taxon>Candidatus Yanofskyibacteriota</taxon>
    </lineage>
</organism>
<evidence type="ECO:0000313" key="2">
    <source>
        <dbReference type="Proteomes" id="UP000177167"/>
    </source>
</evidence>